<evidence type="ECO:0000256" key="1">
    <source>
        <dbReference type="SAM" id="MobiDB-lite"/>
    </source>
</evidence>
<feature type="compositionally biased region" description="Basic and acidic residues" evidence="1">
    <location>
        <begin position="1"/>
        <end position="20"/>
    </location>
</feature>
<feature type="region of interest" description="Disordered" evidence="1">
    <location>
        <begin position="1"/>
        <end position="60"/>
    </location>
</feature>
<protein>
    <submittedName>
        <fullName evidence="2">Uncharacterized protein</fullName>
    </submittedName>
</protein>
<evidence type="ECO:0000313" key="3">
    <source>
        <dbReference type="Proteomes" id="UP001258017"/>
    </source>
</evidence>
<gene>
    <name evidence="2" type="ORF">KPH14_003075</name>
</gene>
<evidence type="ECO:0000313" key="2">
    <source>
        <dbReference type="EMBL" id="KAK2587358.1"/>
    </source>
</evidence>
<dbReference type="Proteomes" id="UP001258017">
    <property type="component" value="Unassembled WGS sequence"/>
</dbReference>
<feature type="compositionally biased region" description="Acidic residues" evidence="1">
    <location>
        <begin position="39"/>
        <end position="51"/>
    </location>
</feature>
<proteinExistence type="predicted"/>
<accession>A0AAD9VUD9</accession>
<reference evidence="2" key="1">
    <citation type="submission" date="2021-08" db="EMBL/GenBank/DDBJ databases">
        <authorList>
            <person name="Misof B."/>
            <person name="Oliver O."/>
            <person name="Podsiadlowski L."/>
            <person name="Donath A."/>
            <person name="Peters R."/>
            <person name="Mayer C."/>
            <person name="Rust J."/>
            <person name="Gunkel S."/>
            <person name="Lesny P."/>
            <person name="Martin S."/>
            <person name="Oeyen J.P."/>
            <person name="Petersen M."/>
            <person name="Panagiotis P."/>
            <person name="Wilbrandt J."/>
            <person name="Tanja T."/>
        </authorList>
    </citation>
    <scope>NUCLEOTIDE SEQUENCE</scope>
    <source>
        <strain evidence="2">GBR_01_08_01A</strain>
        <tissue evidence="2">Thorax + abdomen</tissue>
    </source>
</reference>
<organism evidence="2 3">
    <name type="scientific">Odynerus spinipes</name>
    <dbReference type="NCBI Taxonomy" id="1348599"/>
    <lineage>
        <taxon>Eukaryota</taxon>
        <taxon>Metazoa</taxon>
        <taxon>Ecdysozoa</taxon>
        <taxon>Arthropoda</taxon>
        <taxon>Hexapoda</taxon>
        <taxon>Insecta</taxon>
        <taxon>Pterygota</taxon>
        <taxon>Neoptera</taxon>
        <taxon>Endopterygota</taxon>
        <taxon>Hymenoptera</taxon>
        <taxon>Apocrita</taxon>
        <taxon>Aculeata</taxon>
        <taxon>Vespoidea</taxon>
        <taxon>Vespidae</taxon>
        <taxon>Eumeninae</taxon>
        <taxon>Odynerus</taxon>
    </lineage>
</organism>
<dbReference type="EMBL" id="JAIFRP010000007">
    <property type="protein sequence ID" value="KAK2587358.1"/>
    <property type="molecule type" value="Genomic_DNA"/>
</dbReference>
<sequence>MYHPWDDEKVGGEGEGGGRGEEEEEEEEAGGALLPVGNDETDGLGAEDEEASLPTSPECVGSLPNDTTLDLFCQTAGRFLDGLTLWLDSLGHFLERGYRCFRVETLARRLTPVSILGRSHYTFLVGTSARHLLSRDVRAKATFRSDIHMFWAPGLWTPVLELLIIYETSEGYKVKRRTEAGSISKYKERFEGLEFEGI</sequence>
<dbReference type="AlphaFoldDB" id="A0AAD9VUD9"/>
<name>A0AAD9VUD9_9HYME</name>
<keyword evidence="3" id="KW-1185">Reference proteome</keyword>
<reference evidence="2" key="2">
    <citation type="journal article" date="2023" name="Commun. Biol.">
        <title>Intrasexual cuticular hydrocarbon dimorphism in a wasp sheds light on hydrocarbon biosynthesis genes in Hymenoptera.</title>
        <authorList>
            <person name="Moris V.C."/>
            <person name="Podsiadlowski L."/>
            <person name="Martin S."/>
            <person name="Oeyen J.P."/>
            <person name="Donath A."/>
            <person name="Petersen M."/>
            <person name="Wilbrandt J."/>
            <person name="Misof B."/>
            <person name="Liedtke D."/>
            <person name="Thamm M."/>
            <person name="Scheiner R."/>
            <person name="Schmitt T."/>
            <person name="Niehuis O."/>
        </authorList>
    </citation>
    <scope>NUCLEOTIDE SEQUENCE</scope>
    <source>
        <strain evidence="2">GBR_01_08_01A</strain>
    </source>
</reference>
<comment type="caution">
    <text evidence="2">The sequence shown here is derived from an EMBL/GenBank/DDBJ whole genome shotgun (WGS) entry which is preliminary data.</text>
</comment>